<feature type="compositionally biased region" description="Low complexity" evidence="1">
    <location>
        <begin position="75"/>
        <end position="86"/>
    </location>
</feature>
<evidence type="ECO:0000313" key="3">
    <source>
        <dbReference type="Proteomes" id="UP000470876"/>
    </source>
</evidence>
<sequence>MTILAAALIAIGLLVTVAIFIRRPADHRRAHVTVAELQARLADETEPEGEHAADEVESGTDKPEPTTDDTEPDTADTALTTDKPAPIADEAGPTTGSNTAAVRPGPTPLRPTPGAAPTTDSTADLAPQPSTEQDGPTATTARDDDPEST</sequence>
<dbReference type="EMBL" id="JAAGUX010000004">
    <property type="protein sequence ID" value="NEW54726.1"/>
    <property type="molecule type" value="Genomic_DNA"/>
</dbReference>
<protein>
    <submittedName>
        <fullName evidence="2">Uncharacterized protein</fullName>
    </submittedName>
</protein>
<dbReference type="RefSeq" id="WP_163955579.1">
    <property type="nucleotide sequence ID" value="NZ_JAAGUX010000004.1"/>
</dbReference>
<evidence type="ECO:0000256" key="1">
    <source>
        <dbReference type="SAM" id="MobiDB-lite"/>
    </source>
</evidence>
<feature type="compositionally biased region" description="Polar residues" evidence="1">
    <location>
        <begin position="128"/>
        <end position="140"/>
    </location>
</feature>
<keyword evidence="3" id="KW-1185">Reference proteome</keyword>
<feature type="region of interest" description="Disordered" evidence="1">
    <location>
        <begin position="40"/>
        <end position="149"/>
    </location>
</feature>
<reference evidence="2 3" key="1">
    <citation type="submission" date="2020-01" db="EMBL/GenBank/DDBJ databases">
        <title>Genetics and antimicrobial susceptibilities of Nocardia species isolated from the soil; a comparison with species isolated from humans.</title>
        <authorList>
            <person name="Carrasco G."/>
            <person name="Monzon S."/>
            <person name="Sansegundo M."/>
            <person name="Garcia E."/>
            <person name="Garrido N."/>
            <person name="Medina M.J."/>
            <person name="Villalon P."/>
            <person name="Ramirez-Arocha A.C."/>
            <person name="Jimenez P."/>
            <person name="Cuesta I."/>
            <person name="Valdezate S."/>
        </authorList>
    </citation>
    <scope>NUCLEOTIDE SEQUENCE [LARGE SCALE GENOMIC DNA]</scope>
    <source>
        <strain evidence="2 3">CNM20110649</strain>
    </source>
</reference>
<comment type="caution">
    <text evidence="2">The sequence shown here is derived from an EMBL/GenBank/DDBJ whole genome shotgun (WGS) entry which is preliminary data.</text>
</comment>
<dbReference type="Proteomes" id="UP000470876">
    <property type="component" value="Unassembled WGS sequence"/>
</dbReference>
<proteinExistence type="predicted"/>
<accession>A0ABX0CK64</accession>
<feature type="compositionally biased region" description="Basic and acidic residues" evidence="1">
    <location>
        <begin position="48"/>
        <end position="65"/>
    </location>
</feature>
<evidence type="ECO:0000313" key="2">
    <source>
        <dbReference type="EMBL" id="NEW54726.1"/>
    </source>
</evidence>
<organism evidence="2 3">
    <name type="scientific">Nocardia cyriacigeorgica</name>
    <dbReference type="NCBI Taxonomy" id="135487"/>
    <lineage>
        <taxon>Bacteria</taxon>
        <taxon>Bacillati</taxon>
        <taxon>Actinomycetota</taxon>
        <taxon>Actinomycetes</taxon>
        <taxon>Mycobacteriales</taxon>
        <taxon>Nocardiaceae</taxon>
        <taxon>Nocardia</taxon>
    </lineage>
</organism>
<gene>
    <name evidence="2" type="ORF">GV794_03455</name>
</gene>
<name>A0ABX0CK64_9NOCA</name>